<dbReference type="AlphaFoldDB" id="K4KLM0"/>
<dbReference type="Proteomes" id="UP000000466">
    <property type="component" value="Chromosome"/>
</dbReference>
<evidence type="ECO:0000313" key="1">
    <source>
        <dbReference type="EMBL" id="AFU99926.1"/>
    </source>
</evidence>
<keyword evidence="2" id="KW-1185">Reference proteome</keyword>
<evidence type="ECO:0008006" key="3">
    <source>
        <dbReference type="Google" id="ProtNLM"/>
    </source>
</evidence>
<dbReference type="KEGG" id="saga:M5M_13940"/>
<gene>
    <name evidence="1" type="ordered locus">M5M_13940</name>
</gene>
<dbReference type="EMBL" id="CP003746">
    <property type="protein sequence ID" value="AFU99926.1"/>
    <property type="molecule type" value="Genomic_DNA"/>
</dbReference>
<dbReference type="PROSITE" id="PS51257">
    <property type="entry name" value="PROKAR_LIPOPROTEIN"/>
    <property type="match status" value="1"/>
</dbReference>
<name>K4KLM0_SIMAS</name>
<dbReference type="HOGENOM" id="CLU_1936699_0_0_6"/>
<protein>
    <recommendedName>
        <fullName evidence="3">Lipoprotein</fullName>
    </recommendedName>
</protein>
<proteinExistence type="predicted"/>
<organism evidence="1 2">
    <name type="scientific">Simiduia agarivorans (strain DSM 21679 / JCM 13881 / BCRC 17597 / SA1)</name>
    <dbReference type="NCBI Taxonomy" id="1117647"/>
    <lineage>
        <taxon>Bacteria</taxon>
        <taxon>Pseudomonadati</taxon>
        <taxon>Pseudomonadota</taxon>
        <taxon>Gammaproteobacteria</taxon>
        <taxon>Cellvibrionales</taxon>
        <taxon>Cellvibrionaceae</taxon>
        <taxon>Simiduia</taxon>
    </lineage>
</organism>
<sequence>MKYQMKLTIVCLIVFIIGCANQLSYEEALRVAEEQEALLGEEWYSNHEEFVECITRKFVESETTCPDLSSEEGSETMIVEFDEKGRVTKTYYEGKDPQLICIGKKTVGLVCKKPPLPNLFRKIRSSCLLQ</sequence>
<evidence type="ECO:0000313" key="2">
    <source>
        <dbReference type="Proteomes" id="UP000000466"/>
    </source>
</evidence>
<accession>K4KLM0</accession>
<reference evidence="1 2" key="1">
    <citation type="journal article" date="2013" name="Genome Announc.">
        <title>Complete genome sequence of Simiduia agarivorans SA1(T), a marine bacterium able to degrade a variety of polysaccharides.</title>
        <authorList>
            <person name="Lin S.Y."/>
            <person name="Shieh W.Y."/>
            <person name="Chen J.S."/>
            <person name="Tang S.L."/>
        </authorList>
    </citation>
    <scope>NUCLEOTIDE SEQUENCE [LARGE SCALE GENOMIC DNA]</scope>
    <source>
        <strain evidence="2">DSM 21679 / JCM 13881 / BCRC 17597 / SA1</strain>
    </source>
</reference>